<protein>
    <submittedName>
        <fullName evidence="14">Carbonate dehydratase</fullName>
    </submittedName>
</protein>
<feature type="transmembrane region" description="Helical" evidence="12">
    <location>
        <begin position="766"/>
        <end position="786"/>
    </location>
</feature>
<dbReference type="SUPFAM" id="SSF81665">
    <property type="entry name" value="Calcium ATPase, transmembrane domain M"/>
    <property type="match status" value="1"/>
</dbReference>
<dbReference type="SUPFAM" id="SSF81660">
    <property type="entry name" value="Metal cation-transporting ATPase, ATP-binding domain N"/>
    <property type="match status" value="1"/>
</dbReference>
<dbReference type="EMBL" id="CP006704">
    <property type="protein sequence ID" value="AIJ45367.1"/>
    <property type="molecule type" value="Genomic_DNA"/>
</dbReference>
<dbReference type="InterPro" id="IPR023298">
    <property type="entry name" value="ATPase_P-typ_TM_dom_sf"/>
</dbReference>
<dbReference type="SUPFAM" id="SSF56784">
    <property type="entry name" value="HAD-like"/>
    <property type="match status" value="1"/>
</dbReference>
<reference evidence="14 15" key="1">
    <citation type="journal article" date="2014" name="Genome Announc.">
        <title>Complete Genome Sequence of Polychlorinated Biphenyl Degrader Comamonas testosteroni TK102 (NBRC 109938).</title>
        <authorList>
            <person name="Fukuda K."/>
            <person name="Hosoyama A."/>
            <person name="Tsuchikane K."/>
            <person name="Ohji S."/>
            <person name="Yamazoe A."/>
            <person name="Fujita N."/>
            <person name="Shintani M."/>
            <person name="Kimbara K."/>
        </authorList>
    </citation>
    <scope>NUCLEOTIDE SEQUENCE [LARGE SCALE GENOMIC DNA]</scope>
    <source>
        <strain evidence="14">TK102</strain>
    </source>
</reference>
<feature type="transmembrane region" description="Helical" evidence="12">
    <location>
        <begin position="250"/>
        <end position="270"/>
    </location>
</feature>
<dbReference type="GO" id="GO:0005391">
    <property type="term" value="F:P-type sodium:potassium-exchanging transporter activity"/>
    <property type="evidence" value="ECO:0007669"/>
    <property type="project" value="TreeGrafter"/>
</dbReference>
<dbReference type="InterPro" id="IPR036412">
    <property type="entry name" value="HAD-like_sf"/>
</dbReference>
<dbReference type="Pfam" id="PF13246">
    <property type="entry name" value="Cation_ATPase"/>
    <property type="match status" value="1"/>
</dbReference>
<evidence type="ECO:0000256" key="11">
    <source>
        <dbReference type="ARBA" id="ARBA00023136"/>
    </source>
</evidence>
<dbReference type="InterPro" id="IPR059000">
    <property type="entry name" value="ATPase_P-type_domA"/>
</dbReference>
<evidence type="ECO:0000256" key="10">
    <source>
        <dbReference type="ARBA" id="ARBA00022989"/>
    </source>
</evidence>
<dbReference type="GO" id="GO:1990573">
    <property type="term" value="P:potassium ion import across plasma membrane"/>
    <property type="evidence" value="ECO:0007669"/>
    <property type="project" value="TreeGrafter"/>
</dbReference>
<sequence>MQEQTRVAAWHALPTDAVLTQLQSTAAGLSSDQARERLQQQGPNALPAAASRGMLARFLSQFNNLLIYVLLGSAVVTALLQHWVDTGVILAVVLINAVFGFVQEGRAEKALDAVKAMVSSRANVLRDGLRMAVSAEELVAGDCVLLEAGDRVPADVRLLRASSLKLDEAMLTGESVAVDKSVDPVAADAALGDRFSMAYSGTLVAAGQGLGVVVATGPRTELGLISTMLGSVQTLATPLTRLMDRFARQLTITILSLSALMFCFALWGRGYDTADAFIAVVGIAVSAIPEGLPVVMTIALAIGVQRMAARYAIVRNLPAVETLGAVSVICSDKTGTLTRNEMSVRAVVLPGASFDIDGEGYAPQGRFSLKGEETEPALHPQLLHFATGAALCNDAHVRHAEGKVWAVEGDPMEGALVTLAARAGLDVDQLRQDWHRLDEVPFDAVHRFMATLHRPLAAAPVVFVKGAPEQVLAMCRDQQGAEGVQALDVAYWLEQIDALAAKGYRVLGLASGVPADGKDSVDMADVKDLSLLGVLGMIDPPRDSAKTAVRECRSAGIAVKMITGDHAATAAAIARELALADTIRVTSGHELDGLNDAQLIDVARASTVFARTSPEHKLRLVQALQADRSVIAMTGDGVNDAPALKRADIGVAMGVTGTAAAKEAAGMVLADDNFATIVAAVKEGRTVYENLRKVIAWTLPTNGGQAIVIVVAILLGLSLPVTPVQILWVNLVTAVALGLTLAFEPPEATLMQRKPRSPDEQLLQPYLLWRVALVSVLFALGCFGMFEWSLRRGDSVELARTIVVNALVIMEIFYLFSVRYTQGTSLSLRGVLGTPAVLLGVAGVTLVQLLFTYTAPMQALFDSRPVDLEAGLLAIGLGVALLLLLEVEKFLVRWMRLGVRA</sequence>
<feature type="transmembrane region" description="Helical" evidence="12">
    <location>
        <begin position="276"/>
        <end position="302"/>
    </location>
</feature>
<feature type="transmembrane region" description="Helical" evidence="12">
    <location>
        <begin position="86"/>
        <end position="102"/>
    </location>
</feature>
<keyword evidence="11 12" id="KW-0472">Membrane</keyword>
<dbReference type="FunFam" id="3.40.50.1000:FF:000001">
    <property type="entry name" value="Phospholipid-transporting ATPase IC"/>
    <property type="match status" value="1"/>
</dbReference>
<evidence type="ECO:0000313" key="14">
    <source>
        <dbReference type="EMBL" id="AIJ45367.1"/>
    </source>
</evidence>
<comment type="subcellular location">
    <subcellularLocation>
        <location evidence="1">Cell membrane</location>
        <topology evidence="1">Multi-pass membrane protein</topology>
    </subcellularLocation>
</comment>
<dbReference type="SFLD" id="SFLDF00027">
    <property type="entry name" value="p-type_atpase"/>
    <property type="match status" value="1"/>
</dbReference>
<dbReference type="InterPro" id="IPR008250">
    <property type="entry name" value="ATPase_P-typ_transduc_dom_A_sf"/>
</dbReference>
<feature type="transmembrane region" description="Helical" evidence="12">
    <location>
        <begin position="798"/>
        <end position="818"/>
    </location>
</feature>
<dbReference type="SFLD" id="SFLDS00003">
    <property type="entry name" value="Haloacid_Dehalogenase"/>
    <property type="match status" value="1"/>
</dbReference>
<dbReference type="GO" id="GO:0006883">
    <property type="term" value="P:intracellular sodium ion homeostasis"/>
    <property type="evidence" value="ECO:0007669"/>
    <property type="project" value="TreeGrafter"/>
</dbReference>
<dbReference type="PANTHER" id="PTHR43294">
    <property type="entry name" value="SODIUM/POTASSIUM-TRANSPORTING ATPASE SUBUNIT ALPHA"/>
    <property type="match status" value="1"/>
</dbReference>
<dbReference type="Pfam" id="PF00689">
    <property type="entry name" value="Cation_ATPase_C"/>
    <property type="match status" value="1"/>
</dbReference>
<dbReference type="InterPro" id="IPR004014">
    <property type="entry name" value="ATPase_P-typ_cation-transptr_N"/>
</dbReference>
<dbReference type="Gene3D" id="2.70.150.10">
    <property type="entry name" value="Calcium-transporting ATPase, cytoplasmic transduction domain A"/>
    <property type="match status" value="1"/>
</dbReference>
<dbReference type="InterPro" id="IPR001757">
    <property type="entry name" value="P_typ_ATPase"/>
</dbReference>
<keyword evidence="4" id="KW-0597">Phosphoprotein</keyword>
<dbReference type="AlphaFoldDB" id="A0A076PPS3"/>
<feature type="transmembrane region" description="Helical" evidence="12">
    <location>
        <begin position="725"/>
        <end position="745"/>
    </location>
</feature>
<feature type="transmembrane region" description="Helical" evidence="12">
    <location>
        <begin position="830"/>
        <end position="851"/>
    </location>
</feature>
<dbReference type="SUPFAM" id="SSF81653">
    <property type="entry name" value="Calcium ATPase, transduction domain A"/>
    <property type="match status" value="1"/>
</dbReference>
<dbReference type="InterPro" id="IPR023299">
    <property type="entry name" value="ATPase_P-typ_cyto_dom_N"/>
</dbReference>
<dbReference type="Gene3D" id="1.20.1110.10">
    <property type="entry name" value="Calcium-transporting ATPase, transmembrane domain"/>
    <property type="match status" value="1"/>
</dbReference>
<dbReference type="HOGENOM" id="CLU_002360_3_0_4"/>
<proteinExistence type="inferred from homology"/>
<keyword evidence="9" id="KW-1278">Translocase</keyword>
<evidence type="ECO:0000256" key="3">
    <source>
        <dbReference type="ARBA" id="ARBA00022475"/>
    </source>
</evidence>
<dbReference type="Pfam" id="PF08282">
    <property type="entry name" value="Hydrolase_3"/>
    <property type="match status" value="1"/>
</dbReference>
<evidence type="ECO:0000256" key="2">
    <source>
        <dbReference type="ARBA" id="ARBA00005675"/>
    </source>
</evidence>
<dbReference type="SFLD" id="SFLDG00002">
    <property type="entry name" value="C1.7:_P-type_atpase_like"/>
    <property type="match status" value="1"/>
</dbReference>
<dbReference type="GO" id="GO:1902600">
    <property type="term" value="P:proton transmembrane transport"/>
    <property type="evidence" value="ECO:0007669"/>
    <property type="project" value="TreeGrafter"/>
</dbReference>
<organism evidence="14 15">
    <name type="scientific">Comamonas testosteroni TK102</name>
    <dbReference type="NCBI Taxonomy" id="1392005"/>
    <lineage>
        <taxon>Bacteria</taxon>
        <taxon>Pseudomonadati</taxon>
        <taxon>Pseudomonadota</taxon>
        <taxon>Betaproteobacteria</taxon>
        <taxon>Burkholderiales</taxon>
        <taxon>Comamonadaceae</taxon>
        <taxon>Comamonas</taxon>
    </lineage>
</organism>
<dbReference type="GO" id="GO:0005886">
    <property type="term" value="C:plasma membrane"/>
    <property type="evidence" value="ECO:0007669"/>
    <property type="project" value="UniProtKB-SubCell"/>
</dbReference>
<name>A0A076PPS3_COMTE</name>
<evidence type="ECO:0000256" key="9">
    <source>
        <dbReference type="ARBA" id="ARBA00022967"/>
    </source>
</evidence>
<evidence type="ECO:0000256" key="5">
    <source>
        <dbReference type="ARBA" id="ARBA00022692"/>
    </source>
</evidence>
<dbReference type="Pfam" id="PF00690">
    <property type="entry name" value="Cation_ATPase_N"/>
    <property type="match status" value="1"/>
</dbReference>
<feature type="transmembrane region" description="Helical" evidence="12">
    <location>
        <begin position="694"/>
        <end position="719"/>
    </location>
</feature>
<dbReference type="Proteomes" id="UP000028782">
    <property type="component" value="Chromosome"/>
</dbReference>
<keyword evidence="10 12" id="KW-1133">Transmembrane helix</keyword>
<evidence type="ECO:0000256" key="8">
    <source>
        <dbReference type="ARBA" id="ARBA00022842"/>
    </source>
</evidence>
<evidence type="ECO:0000256" key="1">
    <source>
        <dbReference type="ARBA" id="ARBA00004651"/>
    </source>
</evidence>
<dbReference type="PRINTS" id="PR00119">
    <property type="entry name" value="CATATPASE"/>
</dbReference>
<keyword evidence="5 12" id="KW-0812">Transmembrane</keyword>
<dbReference type="GO" id="GO:0036376">
    <property type="term" value="P:sodium ion export across plasma membrane"/>
    <property type="evidence" value="ECO:0007669"/>
    <property type="project" value="TreeGrafter"/>
</dbReference>
<keyword evidence="7" id="KW-0067">ATP-binding</keyword>
<dbReference type="GO" id="GO:0005524">
    <property type="term" value="F:ATP binding"/>
    <property type="evidence" value="ECO:0007669"/>
    <property type="project" value="UniProtKB-KW"/>
</dbReference>
<feature type="transmembrane region" description="Helical" evidence="12">
    <location>
        <begin position="62"/>
        <end position="80"/>
    </location>
</feature>
<comment type="similarity">
    <text evidence="2">Belongs to the cation transport ATPase (P-type) (TC 3.A.3) family. Type IIA subfamily.</text>
</comment>
<evidence type="ECO:0000256" key="7">
    <source>
        <dbReference type="ARBA" id="ARBA00022840"/>
    </source>
</evidence>
<dbReference type="RefSeq" id="WP_043371124.1">
    <property type="nucleotide sequence ID" value="NZ_CP006704.1"/>
</dbReference>
<dbReference type="InterPro" id="IPR006068">
    <property type="entry name" value="ATPase_P-typ_cation-transptr_C"/>
</dbReference>
<evidence type="ECO:0000256" key="6">
    <source>
        <dbReference type="ARBA" id="ARBA00022741"/>
    </source>
</evidence>
<dbReference type="GO" id="GO:0030007">
    <property type="term" value="P:intracellular potassium ion homeostasis"/>
    <property type="evidence" value="ECO:0007669"/>
    <property type="project" value="TreeGrafter"/>
</dbReference>
<keyword evidence="3" id="KW-1003">Cell membrane</keyword>
<evidence type="ECO:0000256" key="12">
    <source>
        <dbReference type="SAM" id="Phobius"/>
    </source>
</evidence>
<dbReference type="Pfam" id="PF00122">
    <property type="entry name" value="E1-E2_ATPase"/>
    <property type="match status" value="1"/>
</dbReference>
<dbReference type="InterPro" id="IPR050510">
    <property type="entry name" value="Cation_transp_ATPase_P-type"/>
</dbReference>
<feature type="domain" description="Cation-transporting P-type ATPase N-terminal" evidence="13">
    <location>
        <begin position="9"/>
        <end position="82"/>
    </location>
</feature>
<evidence type="ECO:0000259" key="13">
    <source>
        <dbReference type="SMART" id="SM00831"/>
    </source>
</evidence>
<accession>A0A076PPS3</accession>
<dbReference type="InterPro" id="IPR023214">
    <property type="entry name" value="HAD_sf"/>
</dbReference>
<dbReference type="PROSITE" id="PS00154">
    <property type="entry name" value="ATPASE_E1_E2"/>
    <property type="match status" value="1"/>
</dbReference>
<keyword evidence="8" id="KW-0460">Magnesium</keyword>
<dbReference type="InterPro" id="IPR044492">
    <property type="entry name" value="P_typ_ATPase_HD_dom"/>
</dbReference>
<evidence type="ECO:0000256" key="4">
    <source>
        <dbReference type="ARBA" id="ARBA00022553"/>
    </source>
</evidence>
<evidence type="ECO:0000313" key="15">
    <source>
        <dbReference type="Proteomes" id="UP000028782"/>
    </source>
</evidence>
<keyword evidence="6" id="KW-0547">Nucleotide-binding</keyword>
<dbReference type="GO" id="GO:0016887">
    <property type="term" value="F:ATP hydrolysis activity"/>
    <property type="evidence" value="ECO:0007669"/>
    <property type="project" value="InterPro"/>
</dbReference>
<dbReference type="InterPro" id="IPR018303">
    <property type="entry name" value="ATPase_P-typ_P_site"/>
</dbReference>
<dbReference type="PANTHER" id="PTHR43294:SF21">
    <property type="entry name" value="CATION TRANSPORTING ATPASE"/>
    <property type="match status" value="1"/>
</dbReference>
<dbReference type="SMART" id="SM00831">
    <property type="entry name" value="Cation_ATPase_N"/>
    <property type="match status" value="1"/>
</dbReference>
<dbReference type="NCBIfam" id="TIGR01494">
    <property type="entry name" value="ATPase_P-type"/>
    <property type="match status" value="2"/>
</dbReference>
<feature type="transmembrane region" description="Helical" evidence="12">
    <location>
        <begin position="871"/>
        <end position="892"/>
    </location>
</feature>
<dbReference type="KEGG" id="ctes:O987_06040"/>
<dbReference type="PRINTS" id="PR00120">
    <property type="entry name" value="HATPASE"/>
</dbReference>
<dbReference type="FunFam" id="2.70.150.10:FF:000160">
    <property type="entry name" value="Sarcoplasmic/endoplasmic reticulum calcium ATPase 1"/>
    <property type="match status" value="1"/>
</dbReference>
<dbReference type="Gene3D" id="3.40.50.1000">
    <property type="entry name" value="HAD superfamily/HAD-like"/>
    <property type="match status" value="1"/>
</dbReference>
<gene>
    <name evidence="14" type="ORF">O987_06040</name>
</gene>
<dbReference type="Gene3D" id="3.40.1110.10">
    <property type="entry name" value="Calcium-transporting ATPase, cytoplasmic domain N"/>
    <property type="match status" value="1"/>
</dbReference>